<feature type="compositionally biased region" description="Polar residues" evidence="14">
    <location>
        <begin position="679"/>
        <end position="693"/>
    </location>
</feature>
<feature type="compositionally biased region" description="Pro residues" evidence="14">
    <location>
        <begin position="747"/>
        <end position="760"/>
    </location>
</feature>
<feature type="compositionally biased region" description="Low complexity" evidence="14">
    <location>
        <begin position="697"/>
        <end position="713"/>
    </location>
</feature>
<comment type="subcellular location">
    <subcellularLocation>
        <location evidence="1">Nucleus</location>
        <location evidence="1">Nuclear pore complex</location>
    </subcellularLocation>
</comment>
<keyword evidence="8" id="KW-0539">Nucleus</keyword>
<feature type="compositionally biased region" description="Gly residues" evidence="14">
    <location>
        <begin position="2195"/>
        <end position="2212"/>
    </location>
</feature>
<evidence type="ECO:0000256" key="3">
    <source>
        <dbReference type="ARBA" id="ARBA00022737"/>
    </source>
</evidence>
<feature type="region of interest" description="Disordered" evidence="14">
    <location>
        <begin position="1851"/>
        <end position="1877"/>
    </location>
</feature>
<evidence type="ECO:0000256" key="10">
    <source>
        <dbReference type="ARBA" id="ARBA00063892"/>
    </source>
</evidence>
<evidence type="ECO:0000313" key="17">
    <source>
        <dbReference type="RefSeq" id="XP_035665357.1"/>
    </source>
</evidence>
<feature type="compositionally biased region" description="Low complexity" evidence="14">
    <location>
        <begin position="1018"/>
        <end position="1029"/>
    </location>
</feature>
<feature type="compositionally biased region" description="Polar residues" evidence="14">
    <location>
        <begin position="1043"/>
        <end position="1058"/>
    </location>
</feature>
<evidence type="ECO:0000313" key="16">
    <source>
        <dbReference type="Proteomes" id="UP000001554"/>
    </source>
</evidence>
<dbReference type="GO" id="GO:0017056">
    <property type="term" value="F:structural constituent of nuclear pore"/>
    <property type="evidence" value="ECO:0000318"/>
    <property type="project" value="GO_Central"/>
</dbReference>
<accession>A0A9J7HX05</accession>
<keyword evidence="7" id="KW-0906">Nuclear pore complex</keyword>
<feature type="compositionally biased region" description="Low complexity" evidence="14">
    <location>
        <begin position="2217"/>
        <end position="2231"/>
    </location>
</feature>
<evidence type="ECO:0000256" key="12">
    <source>
        <dbReference type="ARBA" id="ARBA00077390"/>
    </source>
</evidence>
<feature type="compositionally biased region" description="Basic and acidic residues" evidence="14">
    <location>
        <begin position="1004"/>
        <end position="1016"/>
    </location>
</feature>
<evidence type="ECO:0000256" key="7">
    <source>
        <dbReference type="ARBA" id="ARBA00023132"/>
    </source>
</evidence>
<feature type="compositionally biased region" description="Low complexity" evidence="14">
    <location>
        <begin position="1406"/>
        <end position="1420"/>
    </location>
</feature>
<feature type="region of interest" description="Disordered" evidence="14">
    <location>
        <begin position="1447"/>
        <end position="1466"/>
    </location>
</feature>
<feature type="region of interest" description="Disordered" evidence="14">
    <location>
        <begin position="675"/>
        <end position="780"/>
    </location>
</feature>
<dbReference type="GeneID" id="118408632"/>
<feature type="region of interest" description="Disordered" evidence="14">
    <location>
        <begin position="1177"/>
        <end position="1224"/>
    </location>
</feature>
<dbReference type="OMA" id="WLSTFQF"/>
<sequence length="2253" mass="228613">MSDFPERDVKEFSFRQMSKLRVSDQPFPDDTSSVGRYNLIAVSNIYGITYVGCPTDLKVIQTAEMGKIHHSNTSGDINTIVDSLPMKRISIPCIHHLGLSCDELTLSVCYTREDGLALVMFDTRAFLSNDPKPPFCKTKLSTNKGVTVADVKWNPAHPNMLACLRSDGTLVILEVTDNNSMKMMANFDNTKGITAICWSPKGKQLVAGRQDGSFAQFTAVLQEKKSVPKPDIFGDSKAQVNDILWLSTYVFVVLYDVITDDASQPSLVVVSLPKKDEQRPTNFTNFEEICFGGGEDRDLKYFLHHVDEWGLVVCASSRSMEAAVIGKNLEDKNVWELWNLDDAARAELPLSTNHDETYPMGMAVDLTSTNHIPIGENQSLPPMPIFMLLSTDGLLCPFYMVNTAPPQPLTIIKPPTTLSAQGERQGPAQAASPAAAAKPVAPVAVQQPQPATAGKENTAPLPKPAAVPASTTFSFTQPQAPPAAAPTSSLFTAPTSTPKMGLQTTPSTTSGGLSLFGSAASSAAPKFGLPGASTTTSTGGLTIGGNSSAGFKFALPGGQQAGSSSAFSFSLPGSSQPGTTGGTSSQGFSFAAPGTTQPTAAPTGPGASAFSMAAPAGVSVKPAAVTSTTAVPAPGTTGATGLFSMPASTTVSSIAPAAPKTTGFGFGAPSAGQAFSFRPGTTTAQPGMPQSVSKPAVQPQQSGSVQPGSKPPSMVQASTLQPGNGPTQVVKPSAQQAKPVAVTQPAPSQPQPPPYRPPVTQPAAAVPARPAQPPAEEPGAVVEEDTFSASILDEISHFESEVANLREAAAKTDWKVGHPDELRKLKEETQQIGRFCDEIKDTTQSIHNDIHDLRTQTLETFAMLEEGKSRNDRNKEPYYHQLLRSQALDPASANKMKEVRQMYHYVDTTIRDVNNMLDDEWDKFKQQKSQKSGKLKSPALDVVYRAVSNHDKILHDQSQHIRKLSEQLKKMRLYNTTSSWTNRPVARSTTKTDTELSALADTLLHPRQDTTPERQKKSSSASPMSSKKQSQLRELLGKRQVTPVRSTTPASVSQSRLISPQRMYRASPRPASSTPRGREGDGLPTPPPPKIESPPLETPAGSTAQSRVKTVLQFSPPAEEQPLPLDRSQPVPMTTKPPEPAATKPVPSPSSGFAPVPFSQGATVLKGPSALTPKEAAAAAAMSRVGAANQQSAAFGSSNQKPAAFGLANQQPTGFGSISQAPATSSVGVAISQPASFGSSNQKPALFGSTNQQTAGFGSAIQQAAVSSTSNQQPLRFGATSQQSVLPDLTNQYPAGLGLANQLEAEDDLNDDGGSTEDVAPPVVNIKDVANLKPVSTGVTTAMVSDSVNRNALEAAQKILQSATATSKPATTTAAMSVPLSTSGFSFATPGQQPAFGQPANFGNLSTAPSTTAPQTSSTSMGSFVIGQGLSGSFSFKPAVTATLSSATQATQAQPKPVETKPTSSFSFSAPTGLSGLSFGQGTSSFGFGALSAASTTSTAAGATTDGSLLAKTLAEKPQDVKPPGSEQPSASGVEDITPPPTPEETPTSSTQVADVPAAPKPSFDFSKNQTEADTIQPGGFFLSPKSDTPPPEPPALSITSSQTAPTPTPATVVESKPTATATTTSLFGQSTTSSGFGFGLNTPSGFSALKPGTSSGFSFASPASSTAASGFSFTLPKTTAADKGASSTAASGFSFTLPKTTAADTTGGPSAGTASGFVFAQPKSTASDKTTLTAVTSASTTVASGYTTASPTRTTTAGTITTTAAGSTDSATTTAAPVQPSTTAPVDLTTPASAQPVAATTTTPAATTSEQPATTATTTTVSLFGPTTTNATTAGFGSAAQTTAASGGFLFGQQTTGGSTPAFGQPTTTATGTSGFGAASTTAGSSLFASTSGSSGSLFGQPAATTTTTSTSSFFGQPATAGSSGFGQSSSSGFGFGQTPTSGGLFGTATSSTANTGGLFGQTSTTPTGGLFGQSAFGSSTTTSSSGGGLFGSSSTTSTSTGLFGGGSTASTGGFFSGLGAKPSAEAASKNPFGGSTSFGTPSTSAASSLFGASPGTKAVGSTGFGTASSGGFGSPTSGGFSAGGSVAQQGFGAFSQPSQPQAPAASSGFGSPPSFGSTPAFGGSPGFGSTAAFSNPLGTSSQVFGSTPTGGGAFSQSSSAAPSFAANDAPTFGGIAAQSSGAPTFGGLAQGSPGFGGGGGGFGSPAGGFGTAAVFQQQPQQQQPQPGFGSSSGGFGQSAPSSQSSAFSSWR</sequence>
<keyword evidence="16" id="KW-1185">Reference proteome</keyword>
<feature type="compositionally biased region" description="Low complexity" evidence="14">
    <location>
        <begin position="1790"/>
        <end position="1822"/>
    </location>
</feature>
<keyword evidence="4" id="KW-0509">mRNA transport</keyword>
<gene>
    <name evidence="17" type="primary">LOC118408632</name>
</gene>
<evidence type="ECO:0000256" key="11">
    <source>
        <dbReference type="ARBA" id="ARBA00068360"/>
    </source>
</evidence>
<evidence type="ECO:0000259" key="15">
    <source>
        <dbReference type="Pfam" id="PF16755"/>
    </source>
</evidence>
<dbReference type="InterPro" id="IPR001680">
    <property type="entry name" value="WD40_rpt"/>
</dbReference>
<feature type="compositionally biased region" description="Low complexity" evidence="14">
    <location>
        <begin position="2239"/>
        <end position="2253"/>
    </location>
</feature>
<dbReference type="GO" id="GO:0008139">
    <property type="term" value="F:nuclear localization sequence binding"/>
    <property type="evidence" value="ECO:0000318"/>
    <property type="project" value="GO_Central"/>
</dbReference>
<feature type="compositionally biased region" description="Polar residues" evidence="14">
    <location>
        <begin position="1190"/>
        <end position="1201"/>
    </location>
</feature>
<feature type="compositionally biased region" description="Low complexity" evidence="14">
    <location>
        <begin position="1177"/>
        <end position="1189"/>
    </location>
</feature>
<evidence type="ECO:0000256" key="13">
    <source>
        <dbReference type="ARBA" id="ARBA00083901"/>
    </source>
</evidence>
<feature type="compositionally biased region" description="Low complexity" evidence="14">
    <location>
        <begin position="485"/>
        <end position="506"/>
    </location>
</feature>
<dbReference type="SUPFAM" id="SSF117289">
    <property type="entry name" value="Nucleoporin domain"/>
    <property type="match status" value="1"/>
</dbReference>
<dbReference type="InterPro" id="IPR039462">
    <property type="entry name" value="Nup159/Nup146_N"/>
</dbReference>
<evidence type="ECO:0000256" key="4">
    <source>
        <dbReference type="ARBA" id="ARBA00022816"/>
    </source>
</evidence>
<feature type="compositionally biased region" description="Polar residues" evidence="14">
    <location>
        <begin position="1208"/>
        <end position="1224"/>
    </location>
</feature>
<feature type="region of interest" description="Disordered" evidence="14">
    <location>
        <begin position="1001"/>
        <end position="1155"/>
    </location>
</feature>
<dbReference type="PANTHER" id="PTHR23193:SF46">
    <property type="entry name" value="NUCLEAR PORE COMPLEX PROTEIN NUP214"/>
    <property type="match status" value="1"/>
</dbReference>
<comment type="subunit">
    <text evidence="10">Homodimer. Part of the nuclear pore complex (NPC). Interacts with NUP88. Interacts with ZFP36; this interaction increases upon lipopolysaccharide (LPS) stimulation. Interacts with DDX19. Interacts with XPO1. Interacts with XPO5.</text>
</comment>
<evidence type="ECO:0000256" key="1">
    <source>
        <dbReference type="ARBA" id="ARBA00004567"/>
    </source>
</evidence>
<comment type="function">
    <text evidence="9">Part of the nuclear pore complex. Has a critical role in nucleocytoplasmic transport. May serve as a docking site in the receptor-mediated import of substrates across the nuclear pore complex.</text>
</comment>
<evidence type="ECO:0000256" key="5">
    <source>
        <dbReference type="ARBA" id="ARBA00022927"/>
    </source>
</evidence>
<keyword evidence="3" id="KW-0677">Repeat</keyword>
<feature type="region of interest" description="Disordered" evidence="14">
    <location>
        <begin position="1392"/>
        <end position="1420"/>
    </location>
</feature>
<dbReference type="InterPro" id="IPR015943">
    <property type="entry name" value="WD40/YVTN_repeat-like_dom_sf"/>
</dbReference>
<feature type="region of interest" description="Disordered" evidence="14">
    <location>
        <begin position="2090"/>
        <end position="2125"/>
    </location>
</feature>
<keyword evidence="6" id="KW-0811">Translocation</keyword>
<feature type="region of interest" description="Disordered" evidence="14">
    <location>
        <begin position="412"/>
        <end position="506"/>
    </location>
</feature>
<feature type="compositionally biased region" description="Polar residues" evidence="14">
    <location>
        <begin position="715"/>
        <end position="727"/>
    </location>
</feature>
<feature type="compositionally biased region" description="Low complexity" evidence="14">
    <location>
        <begin position="2097"/>
        <end position="2125"/>
    </location>
</feature>
<dbReference type="GO" id="GO:0006405">
    <property type="term" value="P:RNA export from nucleus"/>
    <property type="evidence" value="ECO:0000318"/>
    <property type="project" value="GO_Central"/>
</dbReference>
<dbReference type="SMART" id="SM00320">
    <property type="entry name" value="WD40"/>
    <property type="match status" value="2"/>
</dbReference>
<feature type="domain" description="Nucleoporin Nup159/Nup146 N-terminal" evidence="15">
    <location>
        <begin position="38"/>
        <end position="395"/>
    </location>
</feature>
<dbReference type="Proteomes" id="UP000001554">
    <property type="component" value="Unplaced"/>
</dbReference>
<dbReference type="InterPro" id="IPR026054">
    <property type="entry name" value="Nucleoporin"/>
</dbReference>
<evidence type="ECO:0000256" key="9">
    <source>
        <dbReference type="ARBA" id="ARBA00055090"/>
    </source>
</evidence>
<evidence type="ECO:0000256" key="2">
    <source>
        <dbReference type="ARBA" id="ARBA00022448"/>
    </source>
</evidence>
<dbReference type="PANTHER" id="PTHR23193">
    <property type="entry name" value="NUCLEAR PORE COMPLEX PROTEIN NUP"/>
    <property type="match status" value="1"/>
</dbReference>
<evidence type="ECO:0000256" key="14">
    <source>
        <dbReference type="SAM" id="MobiDB-lite"/>
    </source>
</evidence>
<name>A0A9J7HX05_BRAFL</name>
<dbReference type="GO" id="GO:0005643">
    <property type="term" value="C:nuclear pore"/>
    <property type="evidence" value="ECO:0000318"/>
    <property type="project" value="GO_Central"/>
</dbReference>
<feature type="region of interest" description="Disordered" evidence="14">
    <location>
        <begin position="1764"/>
        <end position="1825"/>
    </location>
</feature>
<dbReference type="RefSeq" id="XP_035665357.1">
    <property type="nucleotide sequence ID" value="XM_035809464.1"/>
</dbReference>
<dbReference type="GO" id="GO:0006406">
    <property type="term" value="P:mRNA export from nucleus"/>
    <property type="evidence" value="ECO:0007669"/>
    <property type="project" value="UniProtKB-ARBA"/>
</dbReference>
<keyword evidence="2" id="KW-0813">Transport</keyword>
<feature type="region of interest" description="Disordered" evidence="14">
    <location>
        <begin position="564"/>
        <end position="606"/>
    </location>
</feature>
<protein>
    <recommendedName>
        <fullName evidence="11">Nuclear pore complex protein Nup214</fullName>
    </recommendedName>
    <alternativeName>
        <fullName evidence="13">214 kDa nucleoporin</fullName>
    </alternativeName>
    <alternativeName>
        <fullName evidence="12">Nucleoporin Nup214</fullName>
    </alternativeName>
</protein>
<feature type="compositionally biased region" description="Low complexity" evidence="14">
    <location>
        <begin position="427"/>
        <end position="453"/>
    </location>
</feature>
<dbReference type="FunFam" id="2.130.10.10:FF:000142">
    <property type="entry name" value="Nuclear pore complex protein Nup214"/>
    <property type="match status" value="1"/>
</dbReference>
<dbReference type="Pfam" id="PF16755">
    <property type="entry name" value="Beta-prop_NUP159_NUP214"/>
    <property type="match status" value="1"/>
</dbReference>
<dbReference type="Gene3D" id="2.130.10.10">
    <property type="entry name" value="YVTN repeat-like/Quinoprotein amine dehydrogenase"/>
    <property type="match status" value="1"/>
</dbReference>
<dbReference type="GO" id="GO:0006606">
    <property type="term" value="P:protein import into nucleus"/>
    <property type="evidence" value="ECO:0000318"/>
    <property type="project" value="GO_Central"/>
</dbReference>
<feature type="compositionally biased region" description="Low complexity" evidence="14">
    <location>
        <begin position="1764"/>
        <end position="1777"/>
    </location>
</feature>
<feature type="region of interest" description="Disordered" evidence="14">
    <location>
        <begin position="2189"/>
        <end position="2253"/>
    </location>
</feature>
<evidence type="ECO:0000256" key="6">
    <source>
        <dbReference type="ARBA" id="ARBA00023010"/>
    </source>
</evidence>
<dbReference type="KEGG" id="bfo:118408632"/>
<keyword evidence="5" id="KW-0653">Protein transport</keyword>
<dbReference type="OrthoDB" id="248320at2759"/>
<evidence type="ECO:0000256" key="8">
    <source>
        <dbReference type="ARBA" id="ARBA00023242"/>
    </source>
</evidence>
<reference evidence="17" key="1">
    <citation type="submission" date="2025-08" db="UniProtKB">
        <authorList>
            <consortium name="RefSeq"/>
        </authorList>
    </citation>
    <scope>IDENTIFICATION</scope>
    <source>
        <strain evidence="17">S238N-H82</strain>
        <tissue evidence="17">Testes</tissue>
    </source>
</reference>
<organism evidence="16 17">
    <name type="scientific">Branchiostoma floridae</name>
    <name type="common">Florida lancelet</name>
    <name type="synonym">Amphioxus</name>
    <dbReference type="NCBI Taxonomy" id="7739"/>
    <lineage>
        <taxon>Eukaryota</taxon>
        <taxon>Metazoa</taxon>
        <taxon>Chordata</taxon>
        <taxon>Cephalochordata</taxon>
        <taxon>Leptocardii</taxon>
        <taxon>Amphioxiformes</taxon>
        <taxon>Branchiostomatidae</taxon>
        <taxon>Branchiostoma</taxon>
    </lineage>
</organism>
<feature type="region of interest" description="Disordered" evidence="14">
    <location>
        <begin position="1516"/>
        <end position="1618"/>
    </location>
</feature>
<proteinExistence type="predicted"/>